<gene>
    <name evidence="2" type="ORF">ACFHYQ_26795</name>
</gene>
<name>A0ABV6UCM3_9ACTN</name>
<dbReference type="EMBL" id="JBHMQT010000059">
    <property type="protein sequence ID" value="MFC0865913.1"/>
    <property type="molecule type" value="Genomic_DNA"/>
</dbReference>
<keyword evidence="3" id="KW-1185">Reference proteome</keyword>
<accession>A0ABV6UCM3</accession>
<dbReference type="CDD" id="cd05233">
    <property type="entry name" value="SDR_c"/>
    <property type="match status" value="1"/>
</dbReference>
<dbReference type="PROSITE" id="PS00061">
    <property type="entry name" value="ADH_SHORT"/>
    <property type="match status" value="1"/>
</dbReference>
<dbReference type="SUPFAM" id="SSF51735">
    <property type="entry name" value="NAD(P)-binding Rossmann-fold domains"/>
    <property type="match status" value="1"/>
</dbReference>
<dbReference type="EC" id="1.1.1.-" evidence="2"/>
<dbReference type="InterPro" id="IPR050259">
    <property type="entry name" value="SDR"/>
</dbReference>
<organism evidence="2 3">
    <name type="scientific">Sphaerimonospora cavernae</name>
    <dbReference type="NCBI Taxonomy" id="1740611"/>
    <lineage>
        <taxon>Bacteria</taxon>
        <taxon>Bacillati</taxon>
        <taxon>Actinomycetota</taxon>
        <taxon>Actinomycetes</taxon>
        <taxon>Streptosporangiales</taxon>
        <taxon>Streptosporangiaceae</taxon>
        <taxon>Sphaerimonospora</taxon>
    </lineage>
</organism>
<evidence type="ECO:0000256" key="1">
    <source>
        <dbReference type="ARBA" id="ARBA00006484"/>
    </source>
</evidence>
<dbReference type="Gene3D" id="3.40.50.720">
    <property type="entry name" value="NAD(P)-binding Rossmann-like Domain"/>
    <property type="match status" value="1"/>
</dbReference>
<sequence>MTPPISLITGASSGIGADTARALAALGHRLILGYGRNEAAAKELAAELSANHATAADVLALDLADPTAAAASLLRAAAAAGGIDVLVNNAGINRRSAAVDENHAHWEHVLAINLTSPFLLAQAAARLMIAQGRGGRIINVTSVHEHIPITGGSAYCVAKSGLGMLTKVMAMELASHGITVNSVAPGETATPMNGVPDGVDATAISRPAIPTGRPGRPQEVAALIAHLASPQAQYITGASVVIDGGLALMAAEANAAFAGQI</sequence>
<dbReference type="Pfam" id="PF13561">
    <property type="entry name" value="adh_short_C2"/>
    <property type="match status" value="1"/>
</dbReference>
<evidence type="ECO:0000313" key="2">
    <source>
        <dbReference type="EMBL" id="MFC0865913.1"/>
    </source>
</evidence>
<dbReference type="RefSeq" id="WP_394303916.1">
    <property type="nucleotide sequence ID" value="NZ_JBHMQT010000059.1"/>
</dbReference>
<reference evidence="2 3" key="1">
    <citation type="submission" date="2024-09" db="EMBL/GenBank/DDBJ databases">
        <authorList>
            <person name="Sun Q."/>
            <person name="Mori K."/>
        </authorList>
    </citation>
    <scope>NUCLEOTIDE SEQUENCE [LARGE SCALE GENOMIC DNA]</scope>
    <source>
        <strain evidence="2 3">TBRC 1851</strain>
    </source>
</reference>
<comment type="caution">
    <text evidence="2">The sequence shown here is derived from an EMBL/GenBank/DDBJ whole genome shotgun (WGS) entry which is preliminary data.</text>
</comment>
<dbReference type="PRINTS" id="PR00080">
    <property type="entry name" value="SDRFAMILY"/>
</dbReference>
<proteinExistence type="inferred from homology"/>
<dbReference type="PANTHER" id="PTHR42879:SF2">
    <property type="entry name" value="3-OXOACYL-[ACYL-CARRIER-PROTEIN] REDUCTASE FABG"/>
    <property type="match status" value="1"/>
</dbReference>
<dbReference type="NCBIfam" id="NF009384">
    <property type="entry name" value="PRK12743.1"/>
    <property type="match status" value="1"/>
</dbReference>
<dbReference type="InterPro" id="IPR020904">
    <property type="entry name" value="Sc_DH/Rdtase_CS"/>
</dbReference>
<protein>
    <submittedName>
        <fullName evidence="2">SDR family oxidoreductase</fullName>
        <ecNumber evidence="2">1.1.1.-</ecNumber>
    </submittedName>
</protein>
<comment type="similarity">
    <text evidence="1">Belongs to the short-chain dehydrogenases/reductases (SDR) family.</text>
</comment>
<dbReference type="PRINTS" id="PR00081">
    <property type="entry name" value="GDHRDH"/>
</dbReference>
<dbReference type="InterPro" id="IPR002347">
    <property type="entry name" value="SDR_fam"/>
</dbReference>
<dbReference type="Proteomes" id="UP001589870">
    <property type="component" value="Unassembled WGS sequence"/>
</dbReference>
<evidence type="ECO:0000313" key="3">
    <source>
        <dbReference type="Proteomes" id="UP001589870"/>
    </source>
</evidence>
<dbReference type="GO" id="GO:0016491">
    <property type="term" value="F:oxidoreductase activity"/>
    <property type="evidence" value="ECO:0007669"/>
    <property type="project" value="UniProtKB-KW"/>
</dbReference>
<keyword evidence="2" id="KW-0560">Oxidoreductase</keyword>
<dbReference type="InterPro" id="IPR036291">
    <property type="entry name" value="NAD(P)-bd_dom_sf"/>
</dbReference>
<dbReference type="PANTHER" id="PTHR42879">
    <property type="entry name" value="3-OXOACYL-(ACYL-CARRIER-PROTEIN) REDUCTASE"/>
    <property type="match status" value="1"/>
</dbReference>